<sequence length="250" mass="28160">MSEDEYLQGVINKYTVDASSSEAAANSIYGVIYSWANGCLNDAKFSGSLAKGTAVSLGTDADVFLSLSSTTLGTLSQIYNSLYNAVTDAGYTARKQNVSIGVNIGKYKIDLVPGRRQSQYGNDHSLYKNKTNSWTKTNIDIHIYTVRNSNRIDEIKLTKIWRELHRLDFPSFYLELAVIDCLYGCRYGQLASNFFSVLSFLQDKLQNRRYVDPANSNNIISDDLSAYEKQLIAAQAQTSINKQYWREIVW</sequence>
<accession>A0ABR8GKX6</accession>
<dbReference type="EMBL" id="JACJTA010000006">
    <property type="protein sequence ID" value="MBD2603856.1"/>
    <property type="molecule type" value="Genomic_DNA"/>
</dbReference>
<gene>
    <name evidence="1" type="ORF">H6G81_04735</name>
</gene>
<reference evidence="1 2" key="1">
    <citation type="journal article" date="2020" name="ISME J.">
        <title>Comparative genomics reveals insights into cyanobacterial evolution and habitat adaptation.</title>
        <authorList>
            <person name="Chen M.Y."/>
            <person name="Teng W.K."/>
            <person name="Zhao L."/>
            <person name="Hu C.X."/>
            <person name="Zhou Y.K."/>
            <person name="Han B.P."/>
            <person name="Song L.R."/>
            <person name="Shu W.S."/>
        </authorList>
    </citation>
    <scope>NUCLEOTIDE SEQUENCE [LARGE SCALE GENOMIC DNA]</scope>
    <source>
        <strain evidence="1 2">FACHB-248</strain>
    </source>
</reference>
<dbReference type="InterPro" id="IPR043519">
    <property type="entry name" value="NT_sf"/>
</dbReference>
<dbReference type="RefSeq" id="WP_029630480.1">
    <property type="nucleotide sequence ID" value="NZ_JACJTA010000006.1"/>
</dbReference>
<dbReference type="Proteomes" id="UP000660380">
    <property type="component" value="Unassembled WGS sequence"/>
</dbReference>
<organism evidence="1 2">
    <name type="scientific">Scytonema hofmannii FACHB-248</name>
    <dbReference type="NCBI Taxonomy" id="1842502"/>
    <lineage>
        <taxon>Bacteria</taxon>
        <taxon>Bacillati</taxon>
        <taxon>Cyanobacteriota</taxon>
        <taxon>Cyanophyceae</taxon>
        <taxon>Nostocales</taxon>
        <taxon>Scytonemataceae</taxon>
        <taxon>Scytonema</taxon>
    </lineage>
</organism>
<proteinExistence type="predicted"/>
<protein>
    <submittedName>
        <fullName evidence="1">Nucleotidyltransferase</fullName>
    </submittedName>
</protein>
<evidence type="ECO:0000313" key="2">
    <source>
        <dbReference type="Proteomes" id="UP000660380"/>
    </source>
</evidence>
<dbReference type="SUPFAM" id="SSF81301">
    <property type="entry name" value="Nucleotidyltransferase"/>
    <property type="match status" value="1"/>
</dbReference>
<dbReference type="Gene3D" id="3.30.460.10">
    <property type="entry name" value="Beta Polymerase, domain 2"/>
    <property type="match status" value="1"/>
</dbReference>
<evidence type="ECO:0000313" key="1">
    <source>
        <dbReference type="EMBL" id="MBD2603856.1"/>
    </source>
</evidence>
<comment type="caution">
    <text evidence="1">The sequence shown here is derived from an EMBL/GenBank/DDBJ whole genome shotgun (WGS) entry which is preliminary data.</text>
</comment>
<keyword evidence="2" id="KW-1185">Reference proteome</keyword>
<name>A0ABR8GKX6_9CYAN</name>